<reference evidence="1 2" key="1">
    <citation type="journal article" date="2017" name="BMC Genomics">
        <title>Comparative genomic and phylogenomic analyses of the Bifidobacteriaceae family.</title>
        <authorList>
            <person name="Lugli G.A."/>
            <person name="Milani C."/>
            <person name="Turroni F."/>
            <person name="Duranti S."/>
            <person name="Mancabelli L."/>
            <person name="Mangifesta M."/>
            <person name="Ferrario C."/>
            <person name="Modesto M."/>
            <person name="Mattarelli P."/>
            <person name="Jiri K."/>
            <person name="van Sinderen D."/>
            <person name="Ventura M."/>
        </authorList>
    </citation>
    <scope>NUCLEOTIDE SEQUENCE [LARGE SCALE GENOMIC DNA]</scope>
    <source>
        <strain evidence="1 2">DSM 22924</strain>
    </source>
</reference>
<sequence length="57" mass="6417">MNPVYAEYRVNNAWVDGRIKESDSDYCNLKLPYGGTNTVTIESCCCVNNDNTLPVQQ</sequence>
<gene>
    <name evidence="1" type="ORF">BOCO_0064</name>
</gene>
<name>A0A261EVJ1_9BIFI</name>
<dbReference type="EMBL" id="MWWS01000002">
    <property type="protein sequence ID" value="OZG50878.1"/>
    <property type="molecule type" value="Genomic_DNA"/>
</dbReference>
<evidence type="ECO:0000313" key="2">
    <source>
        <dbReference type="Proteomes" id="UP000216004"/>
    </source>
</evidence>
<organism evidence="1 2">
    <name type="scientific">Bombiscardovia coagulans</name>
    <dbReference type="NCBI Taxonomy" id="686666"/>
    <lineage>
        <taxon>Bacteria</taxon>
        <taxon>Bacillati</taxon>
        <taxon>Actinomycetota</taxon>
        <taxon>Actinomycetes</taxon>
        <taxon>Bifidobacteriales</taxon>
        <taxon>Bifidobacteriaceae</taxon>
        <taxon>Bombiscardovia</taxon>
    </lineage>
</organism>
<comment type="caution">
    <text evidence="1">The sequence shown here is derived from an EMBL/GenBank/DDBJ whole genome shotgun (WGS) entry which is preliminary data.</text>
</comment>
<dbReference type="Proteomes" id="UP000216004">
    <property type="component" value="Unassembled WGS sequence"/>
</dbReference>
<dbReference type="AlphaFoldDB" id="A0A261EVJ1"/>
<protein>
    <submittedName>
        <fullName evidence="1">Uncharacterized protein</fullName>
    </submittedName>
</protein>
<keyword evidence="2" id="KW-1185">Reference proteome</keyword>
<accession>A0A261EVJ1</accession>
<proteinExistence type="predicted"/>
<evidence type="ECO:0000313" key="1">
    <source>
        <dbReference type="EMBL" id="OZG50878.1"/>
    </source>
</evidence>